<dbReference type="EMBL" id="CP050313">
    <property type="protein sequence ID" value="QIR15182.1"/>
    <property type="molecule type" value="Genomic_DNA"/>
</dbReference>
<dbReference type="InterPro" id="IPR051490">
    <property type="entry name" value="THEM6_lcsJ_thioesterase"/>
</dbReference>
<keyword evidence="2" id="KW-1185">Reference proteome</keyword>
<evidence type="ECO:0000313" key="2">
    <source>
        <dbReference type="Proteomes" id="UP000502608"/>
    </source>
</evidence>
<reference evidence="1 2" key="1">
    <citation type="submission" date="2020-03" db="EMBL/GenBank/DDBJ databases">
        <title>Complete genome sequence of Shewanella sp.</title>
        <authorList>
            <person name="Kim Y.-S."/>
            <person name="Kim S.-J."/>
            <person name="Jung H.-K."/>
            <person name="Kim K.-H."/>
        </authorList>
    </citation>
    <scope>NUCLEOTIDE SEQUENCE [LARGE SCALE GENOMIC DNA]</scope>
    <source>
        <strain evidence="1 2">PN3F2</strain>
    </source>
</reference>
<organism evidence="1 2">
    <name type="scientific">Shewanella aestuarii</name>
    <dbReference type="NCBI Taxonomy" id="1028752"/>
    <lineage>
        <taxon>Bacteria</taxon>
        <taxon>Pseudomonadati</taxon>
        <taxon>Pseudomonadota</taxon>
        <taxon>Gammaproteobacteria</taxon>
        <taxon>Alteromonadales</taxon>
        <taxon>Shewanellaceae</taxon>
        <taxon>Shewanella</taxon>
    </lineage>
</organism>
<dbReference type="PANTHER" id="PTHR12475">
    <property type="match status" value="1"/>
</dbReference>
<dbReference type="KEGG" id="saes:HBH39_12385"/>
<evidence type="ECO:0000313" key="1">
    <source>
        <dbReference type="EMBL" id="QIR15182.1"/>
    </source>
</evidence>
<sequence length="172" mass="20307">MVLRFRFLYLILAHYFKRFIGVMDENTLHFRVFLNDVDVKRMSSDRYLPIMDLGRINIILQAGLLNIFLKNKWVPVARVATIRYRYPLKIFQKYQLKSKIIYWDDEWVWTEHKFERNGRITAVGITKITFLGPKGVVPITEVIDAYAQPVAKIAIPNVIKKLMDAELSMKQD</sequence>
<dbReference type="RefSeq" id="WP_167678710.1">
    <property type="nucleotide sequence ID" value="NZ_CP050313.1"/>
</dbReference>
<dbReference type="AlphaFoldDB" id="A0A6G9QL32"/>
<gene>
    <name evidence="1" type="ORF">HBH39_12385</name>
</gene>
<dbReference type="Gene3D" id="3.10.129.10">
    <property type="entry name" value="Hotdog Thioesterase"/>
    <property type="match status" value="1"/>
</dbReference>
<protein>
    <submittedName>
        <fullName evidence="1">Thioesterase</fullName>
    </submittedName>
</protein>
<name>A0A6G9QL32_9GAMM</name>
<dbReference type="Proteomes" id="UP000502608">
    <property type="component" value="Chromosome"/>
</dbReference>
<dbReference type="Pfam" id="PF13279">
    <property type="entry name" value="4HBT_2"/>
    <property type="match status" value="1"/>
</dbReference>
<accession>A0A6G9QL32</accession>
<dbReference type="InterPro" id="IPR029069">
    <property type="entry name" value="HotDog_dom_sf"/>
</dbReference>
<dbReference type="SUPFAM" id="SSF54637">
    <property type="entry name" value="Thioesterase/thiol ester dehydrase-isomerase"/>
    <property type="match status" value="1"/>
</dbReference>
<proteinExistence type="predicted"/>
<dbReference type="PANTHER" id="PTHR12475:SF4">
    <property type="entry name" value="PROTEIN THEM6"/>
    <property type="match status" value="1"/>
</dbReference>